<accession>A0A8H8UJB3</accession>
<sequence>MGGQAFASHASLLPTPRMLPAVYDSVLKETLHALRGHYAQVESPIEAPGKTTFGDVDVLVTGALEKDFDPEKRPWSEVADRLGEVMGAVSSIKHNGKSEVNLAVPWPQNVLPSVEHSPEPAELEEVKYVQIDIHHLHSSERFQWELFHSAHGDLWSILGSIIRQFGLTVNDRGLYLRIPDIELLDRKKSMIFLTEKPSEVLNFIGLDEKAWWKPFASQSEMFNYAAGCKLFWIREKDAEEEEDMVGDLAFEGQEGGEAGKKKLKHKDRQRMLKRPIFNDWINVFVPKCREEGLYTEQKITRDEIRDEVFKQFGVQKEYEEKLASWKLLRHKDELWREVIKGSIPLEDIDPQLRAASIRTIKAVIMEGEEFQGVVPAAAKPDEHGFYDVAAVKAFVEANWQEAGRVGLERQMVRARLAMEEKEAKRKRGTEKAEVAGD</sequence>
<comment type="caution">
    <text evidence="1">The sequence shown here is derived from an EMBL/GenBank/DDBJ whole genome shotgun (WGS) entry which is preliminary data.</text>
</comment>
<keyword evidence="2" id="KW-1185">Reference proteome</keyword>
<dbReference type="AlphaFoldDB" id="A0A8H8UJB3"/>
<organism evidence="1 2">
    <name type="scientific">Lachnellula occidentalis</name>
    <dbReference type="NCBI Taxonomy" id="215460"/>
    <lineage>
        <taxon>Eukaryota</taxon>
        <taxon>Fungi</taxon>
        <taxon>Dikarya</taxon>
        <taxon>Ascomycota</taxon>
        <taxon>Pezizomycotina</taxon>
        <taxon>Leotiomycetes</taxon>
        <taxon>Helotiales</taxon>
        <taxon>Lachnaceae</taxon>
        <taxon>Lachnellula</taxon>
    </lineage>
</organism>
<evidence type="ECO:0000313" key="2">
    <source>
        <dbReference type="Proteomes" id="UP000443090"/>
    </source>
</evidence>
<reference evidence="1 2" key="1">
    <citation type="submission" date="2018-05" db="EMBL/GenBank/DDBJ databases">
        <title>Genome sequencing and assembly of the regulated plant pathogen Lachnellula willkommii and related sister species for the development of diagnostic species identification markers.</title>
        <authorList>
            <person name="Giroux E."/>
            <person name="Bilodeau G."/>
        </authorList>
    </citation>
    <scope>NUCLEOTIDE SEQUENCE [LARGE SCALE GENOMIC DNA]</scope>
    <source>
        <strain evidence="1 2">CBS 160.35</strain>
    </source>
</reference>
<dbReference type="OrthoDB" id="4708870at2759"/>
<proteinExistence type="predicted"/>
<protein>
    <submittedName>
        <fullName evidence="1">Uncharacterized protein</fullName>
    </submittedName>
</protein>
<gene>
    <name evidence="1" type="ORF">LOCC1_G004212</name>
</gene>
<name>A0A8H8UJB3_9HELO</name>
<dbReference type="EMBL" id="QGMI01000140">
    <property type="protein sequence ID" value="TVY46575.1"/>
    <property type="molecule type" value="Genomic_DNA"/>
</dbReference>
<dbReference type="Proteomes" id="UP000443090">
    <property type="component" value="Unassembled WGS sequence"/>
</dbReference>
<evidence type="ECO:0000313" key="1">
    <source>
        <dbReference type="EMBL" id="TVY46575.1"/>
    </source>
</evidence>